<dbReference type="Proteomes" id="UP001230188">
    <property type="component" value="Unassembled WGS sequence"/>
</dbReference>
<keyword evidence="4" id="KW-0479">Metal-binding</keyword>
<keyword evidence="7" id="KW-1185">Reference proteome</keyword>
<feature type="domain" description="Peptidase C83" evidence="5">
    <location>
        <begin position="17"/>
        <end position="241"/>
    </location>
</feature>
<dbReference type="Gene3D" id="3.90.70.30">
    <property type="entry name" value="Phytochelatin synthase, N-terminal domain"/>
    <property type="match status" value="1"/>
</dbReference>
<dbReference type="InterPro" id="IPR038156">
    <property type="entry name" value="PCS_N_sf"/>
</dbReference>
<dbReference type="GO" id="GO:0010273">
    <property type="term" value="P:detoxification of copper ion"/>
    <property type="evidence" value="ECO:0007669"/>
    <property type="project" value="TreeGrafter"/>
</dbReference>
<proteinExistence type="predicted"/>
<dbReference type="InterPro" id="IPR007719">
    <property type="entry name" value="PCS_N"/>
</dbReference>
<comment type="caution">
    <text evidence="6">The sequence shown here is derived from an EMBL/GenBank/DDBJ whole genome shotgun (WGS) entry which is preliminary data.</text>
</comment>
<evidence type="ECO:0000259" key="5">
    <source>
        <dbReference type="PROSITE" id="PS51443"/>
    </source>
</evidence>
<accession>A0AAD7U7C0</accession>
<dbReference type="PROSITE" id="PS51443">
    <property type="entry name" value="PCS"/>
    <property type="match status" value="1"/>
</dbReference>
<dbReference type="Pfam" id="PF05023">
    <property type="entry name" value="Phytochelatin"/>
    <property type="match status" value="1"/>
</dbReference>
<evidence type="ECO:0000256" key="3">
    <source>
        <dbReference type="ARBA" id="ARBA00022679"/>
    </source>
</evidence>
<evidence type="ECO:0000256" key="1">
    <source>
        <dbReference type="ARBA" id="ARBA00012468"/>
    </source>
</evidence>
<dbReference type="InterPro" id="IPR040409">
    <property type="entry name" value="PCS-like"/>
</dbReference>
<evidence type="ECO:0000313" key="6">
    <source>
        <dbReference type="EMBL" id="KAJ8599463.1"/>
    </source>
</evidence>
<dbReference type="EC" id="2.3.2.15" evidence="1"/>
<evidence type="ECO:0000313" key="7">
    <source>
        <dbReference type="Proteomes" id="UP001230188"/>
    </source>
</evidence>
<name>A0AAD7U7C0_9STRA</name>
<protein>
    <recommendedName>
        <fullName evidence="1">glutathione gamma-glutamylcysteinyltransferase</fullName>
        <ecNumber evidence="1">2.3.2.15</ecNumber>
    </recommendedName>
</protein>
<keyword evidence="2" id="KW-0104">Cadmium</keyword>
<reference evidence="6" key="1">
    <citation type="submission" date="2023-01" db="EMBL/GenBank/DDBJ databases">
        <title>Metagenome sequencing of chrysophaentin producing Chrysophaeum taylorii.</title>
        <authorList>
            <person name="Davison J."/>
            <person name="Bewley C."/>
        </authorList>
    </citation>
    <scope>NUCLEOTIDE SEQUENCE</scope>
    <source>
        <strain evidence="6">NIES-1699</strain>
    </source>
</reference>
<gene>
    <name evidence="6" type="ORF">CTAYLR_008026</name>
</gene>
<dbReference type="AlphaFoldDB" id="A0AAD7U7C0"/>
<dbReference type="PANTHER" id="PTHR33447:SF2">
    <property type="entry name" value="GLUTATHIONE GAMMA-GLUTAMYLCYSTEINYLTRANSFERASE"/>
    <property type="match status" value="1"/>
</dbReference>
<dbReference type="GO" id="GO:0046872">
    <property type="term" value="F:metal ion binding"/>
    <property type="evidence" value="ECO:0007669"/>
    <property type="project" value="UniProtKB-KW"/>
</dbReference>
<dbReference type="PANTHER" id="PTHR33447">
    <property type="entry name" value="GLUTATHIONE GAMMA-GLUTAMYLCYSTEINYLTRANSFERASE"/>
    <property type="match status" value="1"/>
</dbReference>
<organism evidence="6 7">
    <name type="scientific">Chrysophaeum taylorii</name>
    <dbReference type="NCBI Taxonomy" id="2483200"/>
    <lineage>
        <taxon>Eukaryota</taxon>
        <taxon>Sar</taxon>
        <taxon>Stramenopiles</taxon>
        <taxon>Ochrophyta</taxon>
        <taxon>Pelagophyceae</taxon>
        <taxon>Pelagomonadales</taxon>
        <taxon>Pelagomonadaceae</taxon>
        <taxon>Chrysophaeum</taxon>
    </lineage>
</organism>
<dbReference type="GO" id="GO:0016756">
    <property type="term" value="F:glutathione gamma-glutamylcysteinyltransferase activity"/>
    <property type="evidence" value="ECO:0007669"/>
    <property type="project" value="UniProtKB-EC"/>
</dbReference>
<evidence type="ECO:0000256" key="2">
    <source>
        <dbReference type="ARBA" id="ARBA00022539"/>
    </source>
</evidence>
<evidence type="ECO:0000256" key="4">
    <source>
        <dbReference type="ARBA" id="ARBA00022723"/>
    </source>
</evidence>
<keyword evidence="3" id="KW-0808">Transferase</keyword>
<sequence>MLRVLMVVLMSQQQQQQQQQTFHRRKLPESAIAFSSSEGLALFSEALAAQSMGTYFRLAEQFHTQEEPAYCGLASLVMVLNALSVDPGRRWKGAWRWYSEHLLECCKPLDRVKVEGLTLDLLACTGRCNSLDVEVIRGDCEHLEESVRDVIRRTSAQPPDNPTEFLIASYDRRGVGQTGEGHFSPLGGYHAGSDRVLLMDTARFKYPSHWLPVSQLCAAMRSVDRDAGKPRGLLALKRSLVGSPVGAQLLFLDHAMYLRDRRPLALRDALEETRLDDALATPTDAARRVDRLVSAGAIPRAVIVDTSCCHNTDALRRSMDKPAQQLGIVEPTDNLPTPAHVVLTLFSIPDRFWRRLASSDDQADALVALLNSAIPKSFLSDAEDLRRRMAHILDYYLDNDE</sequence>
<dbReference type="GO" id="GO:0046938">
    <property type="term" value="P:phytochelatin biosynthetic process"/>
    <property type="evidence" value="ECO:0007669"/>
    <property type="project" value="InterPro"/>
</dbReference>
<dbReference type="InterPro" id="IPR038765">
    <property type="entry name" value="Papain-like_cys_pep_sf"/>
</dbReference>
<dbReference type="FunFam" id="3.90.70.30:FF:000001">
    <property type="entry name" value="Glutathione gamma-glutamylcysteinyltransferase 1"/>
    <property type="match status" value="1"/>
</dbReference>
<dbReference type="SUPFAM" id="SSF54001">
    <property type="entry name" value="Cysteine proteinases"/>
    <property type="match status" value="1"/>
</dbReference>
<dbReference type="EMBL" id="JAQMWT010000563">
    <property type="protein sequence ID" value="KAJ8599463.1"/>
    <property type="molecule type" value="Genomic_DNA"/>
</dbReference>
<dbReference type="GO" id="GO:0098849">
    <property type="term" value="P:cellular detoxification of cadmium ion"/>
    <property type="evidence" value="ECO:0007669"/>
    <property type="project" value="TreeGrafter"/>
</dbReference>